<evidence type="ECO:0000256" key="1">
    <source>
        <dbReference type="SAM" id="Phobius"/>
    </source>
</evidence>
<keyword evidence="3" id="KW-1185">Reference proteome</keyword>
<accession>A0A9Q1BDX8</accession>
<dbReference type="Proteomes" id="UP001152320">
    <property type="component" value="Chromosome 22"/>
</dbReference>
<feature type="transmembrane region" description="Helical" evidence="1">
    <location>
        <begin position="296"/>
        <end position="314"/>
    </location>
</feature>
<keyword evidence="1" id="KW-0472">Membrane</keyword>
<feature type="transmembrane region" description="Helical" evidence="1">
    <location>
        <begin position="99"/>
        <end position="122"/>
    </location>
</feature>
<feature type="transmembrane region" description="Helical" evidence="1">
    <location>
        <begin position="69"/>
        <end position="87"/>
    </location>
</feature>
<name>A0A9Q1BDX8_HOLLE</name>
<feature type="transmembrane region" description="Helical" evidence="1">
    <location>
        <begin position="167"/>
        <end position="186"/>
    </location>
</feature>
<feature type="transmembrane region" description="Helical" evidence="1">
    <location>
        <begin position="270"/>
        <end position="290"/>
    </location>
</feature>
<comment type="caution">
    <text evidence="2">The sequence shown here is derived from an EMBL/GenBank/DDBJ whole genome shotgun (WGS) entry which is preliminary data.</text>
</comment>
<feature type="transmembrane region" description="Helical" evidence="1">
    <location>
        <begin position="391"/>
        <end position="409"/>
    </location>
</feature>
<evidence type="ECO:0000313" key="3">
    <source>
        <dbReference type="Proteomes" id="UP001152320"/>
    </source>
</evidence>
<feature type="transmembrane region" description="Helical" evidence="1">
    <location>
        <begin position="198"/>
        <end position="220"/>
    </location>
</feature>
<keyword evidence="1" id="KW-1133">Transmembrane helix</keyword>
<dbReference type="EMBL" id="JAIZAY010000022">
    <property type="protein sequence ID" value="KAJ8021107.1"/>
    <property type="molecule type" value="Genomic_DNA"/>
</dbReference>
<dbReference type="AlphaFoldDB" id="A0A9Q1BDX8"/>
<organism evidence="2 3">
    <name type="scientific">Holothuria leucospilota</name>
    <name type="common">Black long sea cucumber</name>
    <name type="synonym">Mertensiothuria leucospilota</name>
    <dbReference type="NCBI Taxonomy" id="206669"/>
    <lineage>
        <taxon>Eukaryota</taxon>
        <taxon>Metazoa</taxon>
        <taxon>Echinodermata</taxon>
        <taxon>Eleutherozoa</taxon>
        <taxon>Echinozoa</taxon>
        <taxon>Holothuroidea</taxon>
        <taxon>Aspidochirotacea</taxon>
        <taxon>Aspidochirotida</taxon>
        <taxon>Holothuriidae</taxon>
        <taxon>Holothuria</taxon>
    </lineage>
</organism>
<reference evidence="2" key="1">
    <citation type="submission" date="2021-10" db="EMBL/GenBank/DDBJ databases">
        <title>Tropical sea cucumber genome reveals ecological adaptation and Cuvierian tubules defense mechanism.</title>
        <authorList>
            <person name="Chen T."/>
        </authorList>
    </citation>
    <scope>NUCLEOTIDE SEQUENCE</scope>
    <source>
        <strain evidence="2">Nanhai2018</strain>
        <tissue evidence="2">Muscle</tissue>
    </source>
</reference>
<dbReference type="OrthoDB" id="10680259at2759"/>
<protein>
    <submittedName>
        <fullName evidence="2">Uncharacterized protein</fullName>
    </submittedName>
</protein>
<sequence length="414" mass="47918">MEDNKNENNQVLSVSKKQLPISLIIVMWYLGLIEWSKPSSECEETDCTSSITVVKNVWTRRVLSVTSRIFLCGLLFQNAYCCGFYIKHYFGKVGTFYRFASYLLTFWPLMVSVQIVCLITTFRQCFYSTYYSNVNSQWWTVLTERTVSQRFHHFEFSVFLPPKLKTLLFFSTCALASTAFEIAHYCRFTRYVNHKPQMYSYLQVTSSICNIWFFSLFCYFTQLQRIALQVHFDDLIWFVKNHTGDLDSCQAKLSGCFYDYLRIRRLLHPWITSVICATAFGLAVHIAWNYKVIDDGFYLTTVSPMAVTVSFTNLTDGNKFDFNVLNPLIFVEKIVALLLALLALGGSDVSYIWKRCHLSLNIMYTSGSDGFWYKFSKNINHLNLCSTAEDTIIDLLLPLLLIAIAVLGLQDFGY</sequence>
<evidence type="ECO:0000313" key="2">
    <source>
        <dbReference type="EMBL" id="KAJ8021107.1"/>
    </source>
</evidence>
<proteinExistence type="predicted"/>
<gene>
    <name evidence="2" type="ORF">HOLleu_40881</name>
</gene>
<keyword evidence="1" id="KW-0812">Transmembrane</keyword>